<reference evidence="1" key="2">
    <citation type="journal article" date="2022" name="New Phytol.">
        <title>Evolutionary transition to the ectomycorrhizal habit in the genomes of a hyperdiverse lineage of mushroom-forming fungi.</title>
        <authorList>
            <person name="Looney B."/>
            <person name="Miyauchi S."/>
            <person name="Morin E."/>
            <person name="Drula E."/>
            <person name="Courty P.E."/>
            <person name="Kohler A."/>
            <person name="Kuo A."/>
            <person name="LaButti K."/>
            <person name="Pangilinan J."/>
            <person name="Lipzen A."/>
            <person name="Riley R."/>
            <person name="Andreopoulos W."/>
            <person name="He G."/>
            <person name="Johnson J."/>
            <person name="Nolan M."/>
            <person name="Tritt A."/>
            <person name="Barry K.W."/>
            <person name="Grigoriev I.V."/>
            <person name="Nagy L.G."/>
            <person name="Hibbett D."/>
            <person name="Henrissat B."/>
            <person name="Matheny P.B."/>
            <person name="Labbe J."/>
            <person name="Martin F.M."/>
        </authorList>
    </citation>
    <scope>NUCLEOTIDE SEQUENCE</scope>
    <source>
        <strain evidence="1">EC-137</strain>
    </source>
</reference>
<reference evidence="1" key="1">
    <citation type="submission" date="2021-02" db="EMBL/GenBank/DDBJ databases">
        <authorList>
            <consortium name="DOE Joint Genome Institute"/>
            <person name="Ahrendt S."/>
            <person name="Looney B.P."/>
            <person name="Miyauchi S."/>
            <person name="Morin E."/>
            <person name="Drula E."/>
            <person name="Courty P.E."/>
            <person name="Chicoki N."/>
            <person name="Fauchery L."/>
            <person name="Kohler A."/>
            <person name="Kuo A."/>
            <person name="Labutti K."/>
            <person name="Pangilinan J."/>
            <person name="Lipzen A."/>
            <person name="Riley R."/>
            <person name="Andreopoulos W."/>
            <person name="He G."/>
            <person name="Johnson J."/>
            <person name="Barry K.W."/>
            <person name="Grigoriev I.V."/>
            <person name="Nagy L."/>
            <person name="Hibbett D."/>
            <person name="Henrissat B."/>
            <person name="Matheny P.B."/>
            <person name="Labbe J."/>
            <person name="Martin F."/>
        </authorList>
    </citation>
    <scope>NUCLEOTIDE SEQUENCE</scope>
    <source>
        <strain evidence="1">EC-137</strain>
    </source>
</reference>
<comment type="caution">
    <text evidence="1">The sequence shown here is derived from an EMBL/GenBank/DDBJ whole genome shotgun (WGS) entry which is preliminary data.</text>
</comment>
<organism evidence="1 2">
    <name type="scientific">Vararia minispora EC-137</name>
    <dbReference type="NCBI Taxonomy" id="1314806"/>
    <lineage>
        <taxon>Eukaryota</taxon>
        <taxon>Fungi</taxon>
        <taxon>Dikarya</taxon>
        <taxon>Basidiomycota</taxon>
        <taxon>Agaricomycotina</taxon>
        <taxon>Agaricomycetes</taxon>
        <taxon>Russulales</taxon>
        <taxon>Lachnocladiaceae</taxon>
        <taxon>Vararia</taxon>
    </lineage>
</organism>
<evidence type="ECO:0000313" key="1">
    <source>
        <dbReference type="EMBL" id="KAI0029685.1"/>
    </source>
</evidence>
<protein>
    <submittedName>
        <fullName evidence="1">Sec63 Brl domain-containing protein</fullName>
    </submittedName>
</protein>
<gene>
    <name evidence="1" type="ORF">K488DRAFT_55883</name>
</gene>
<keyword evidence="2" id="KW-1185">Reference proteome</keyword>
<evidence type="ECO:0000313" key="2">
    <source>
        <dbReference type="Proteomes" id="UP000814128"/>
    </source>
</evidence>
<proteinExistence type="predicted"/>
<dbReference type="Proteomes" id="UP000814128">
    <property type="component" value="Unassembled WGS sequence"/>
</dbReference>
<name>A0ACB8QDC4_9AGAM</name>
<accession>A0ACB8QDC4</accession>
<dbReference type="EMBL" id="MU273662">
    <property type="protein sequence ID" value="KAI0029685.1"/>
    <property type="molecule type" value="Genomic_DNA"/>
</dbReference>
<sequence length="660" mass="73938">MAAYEYDQTGVLGYYFSLTFLFIFLVPFTLSLFNSTPQSTCTTTACECGPCTQQRKTNELRERRPWYKPRSRRAMWVIIGWIVFGVLAYTVSNIRLDNKVYDPFEILGISSGISEKDIKSHYKKLSKKFHPDKVKLAVNQTMEEVSAYFVELTKAYKALTDETIRKNYQEYGHPDGRQEVMMGIALPAWIVSAQNNVWVLAAYGIVFGGALPALVYNWWFGSRSKTKDGIDNDTAKAFFLAMTETTEMTDVVCALAQAREWLRLDSKKSPAAEELKTLELLIEERLGDKWREVRKTTKDHETGQLHALVLLYAYLLRLSIKDASLQALQARVLLHTPSFLNAYLNISAARGWLAPVFSAIHLQTYLAQAVLPDTAHAKYAQLPGIDQESLQEVVLHAKDITEVAKTFESKGDVRGDDIKKAASRWGRLELVDASFRVIGERIVTPSALIHLVIKLRISPPASTDHTNGAAKRDEASEAPFTKQDEAFLTDPKDAEDLPENAISLSAAHAPHWPSNRKPSWWIILADMRMNHAVIPPMRITDVPFSDPSRPRNFRTYKMKFNGPQGTGVFPWRLVVLSDTFIGEDVSRDITLKVEDVSALGVDAQGAEDDISDPEEDSLAGQMAAMRGGPVKRRPVDESDDESTTDDGDKDKDSSSDSDSD</sequence>